<keyword evidence="3 6" id="KW-0812">Transmembrane</keyword>
<feature type="transmembrane region" description="Helical" evidence="6">
    <location>
        <begin position="140"/>
        <end position="163"/>
    </location>
</feature>
<evidence type="ECO:0000256" key="2">
    <source>
        <dbReference type="ARBA" id="ARBA00009773"/>
    </source>
</evidence>
<name>A0ABX1N1N4_9RHOO</name>
<dbReference type="Proteomes" id="UP000601990">
    <property type="component" value="Unassembled WGS sequence"/>
</dbReference>
<keyword evidence="4 6" id="KW-1133">Transmembrane helix</keyword>
<keyword evidence="5 6" id="KW-0472">Membrane</keyword>
<comment type="subcellular location">
    <subcellularLocation>
        <location evidence="1">Membrane</location>
        <topology evidence="1">Multi-pass membrane protein</topology>
    </subcellularLocation>
</comment>
<accession>A0ABX1N1N4</accession>
<dbReference type="EMBL" id="WTVH01000009">
    <property type="protein sequence ID" value="NMF93026.1"/>
    <property type="molecule type" value="Genomic_DNA"/>
</dbReference>
<dbReference type="InterPro" id="IPR002549">
    <property type="entry name" value="AI-2E-like"/>
</dbReference>
<proteinExistence type="inferred from homology"/>
<evidence type="ECO:0000256" key="5">
    <source>
        <dbReference type="ARBA" id="ARBA00023136"/>
    </source>
</evidence>
<feature type="transmembrane region" description="Helical" evidence="6">
    <location>
        <begin position="293"/>
        <end position="326"/>
    </location>
</feature>
<dbReference type="Pfam" id="PF01594">
    <property type="entry name" value="AI-2E_transport"/>
    <property type="match status" value="1"/>
</dbReference>
<evidence type="ECO:0000256" key="4">
    <source>
        <dbReference type="ARBA" id="ARBA00022989"/>
    </source>
</evidence>
<protein>
    <submittedName>
        <fullName evidence="7">AI-2E family transporter</fullName>
    </submittedName>
</protein>
<feature type="transmembrane region" description="Helical" evidence="6">
    <location>
        <begin position="195"/>
        <end position="220"/>
    </location>
</feature>
<feature type="transmembrane region" description="Helical" evidence="6">
    <location>
        <begin position="32"/>
        <end position="51"/>
    </location>
</feature>
<gene>
    <name evidence="7" type="ORF">GO608_06760</name>
</gene>
<dbReference type="PANTHER" id="PTHR21716:SF62">
    <property type="entry name" value="TRANSPORT PROTEIN YDBI-RELATED"/>
    <property type="match status" value="1"/>
</dbReference>
<keyword evidence="8" id="KW-1185">Reference proteome</keyword>
<evidence type="ECO:0000256" key="3">
    <source>
        <dbReference type="ARBA" id="ARBA00022692"/>
    </source>
</evidence>
<feature type="transmembrane region" description="Helical" evidence="6">
    <location>
        <begin position="227"/>
        <end position="246"/>
    </location>
</feature>
<evidence type="ECO:0000313" key="8">
    <source>
        <dbReference type="Proteomes" id="UP000601990"/>
    </source>
</evidence>
<sequence>MSPDSGTAVFIQRVLIVLGLVVLGLFLWRIAYALLLGFGGVLVAVFLRGLASKLHQWTGLSMGWSLALISIGLVGLLGLTAMLIGPSIASQFRDLNDTLTQGIEQVRGFLAQQPWGQRLLRSVTQNASQGGDLLRSAAKVFAGAADALLAFVLVLFAGVYFALRPDTYADGLVRLVPKPRQARAREVLQATGNALWLWLLGQFVVMAIVGVLTTVGLLLAGVPLAPALGLIAGLLEFVPFLGPIVAAVPVLLVALTVDPQTALYAMLVLLVIQQTESNLLEPVVERRAVALPPVLVLVGTIAFMLLFGVLGAVFATPLLVVTLVAVKMLYMEDALGEPVHLPGERSP</sequence>
<feature type="transmembrane region" description="Helical" evidence="6">
    <location>
        <begin position="6"/>
        <end position="27"/>
    </location>
</feature>
<evidence type="ECO:0000256" key="1">
    <source>
        <dbReference type="ARBA" id="ARBA00004141"/>
    </source>
</evidence>
<feature type="transmembrane region" description="Helical" evidence="6">
    <location>
        <begin position="63"/>
        <end position="84"/>
    </location>
</feature>
<dbReference type="RefSeq" id="WP_169198311.1">
    <property type="nucleotide sequence ID" value="NZ_WTVH02000008.1"/>
</dbReference>
<comment type="similarity">
    <text evidence="2">Belongs to the autoinducer-2 exporter (AI-2E) (TC 2.A.86) family.</text>
</comment>
<evidence type="ECO:0000256" key="6">
    <source>
        <dbReference type="SAM" id="Phobius"/>
    </source>
</evidence>
<dbReference type="PANTHER" id="PTHR21716">
    <property type="entry name" value="TRANSMEMBRANE PROTEIN"/>
    <property type="match status" value="1"/>
</dbReference>
<reference evidence="7" key="1">
    <citation type="submission" date="2019-12" db="EMBL/GenBank/DDBJ databases">
        <title>Comparative genomics gives insights into the taxonomy of the Azoarcus-Aromatoleum group and reveals separate origins of nif in the plant-associated Azoarcus and non-plant-associated Aromatoleum sub-groups.</title>
        <authorList>
            <person name="Lafos M."/>
            <person name="Maluk M."/>
            <person name="Batista M."/>
            <person name="Junghare M."/>
            <person name="Carmona M."/>
            <person name="Faoro H."/>
            <person name="Cruz L.M."/>
            <person name="Battistoni F."/>
            <person name="De Souza E."/>
            <person name="Pedrosa F."/>
            <person name="Chen W.-M."/>
            <person name="Poole P.S."/>
            <person name="Dixon R.A."/>
            <person name="James E.K."/>
        </authorList>
    </citation>
    <scope>NUCLEOTIDE SEQUENCE</scope>
    <source>
        <strain evidence="7">U120</strain>
    </source>
</reference>
<evidence type="ECO:0000313" key="7">
    <source>
        <dbReference type="EMBL" id="NMF93026.1"/>
    </source>
</evidence>
<organism evidence="7 8">
    <name type="scientific">Aromatoleum buckelii</name>
    <dbReference type="NCBI Taxonomy" id="200254"/>
    <lineage>
        <taxon>Bacteria</taxon>
        <taxon>Pseudomonadati</taxon>
        <taxon>Pseudomonadota</taxon>
        <taxon>Betaproteobacteria</taxon>
        <taxon>Rhodocyclales</taxon>
        <taxon>Rhodocyclaceae</taxon>
        <taxon>Aromatoleum</taxon>
    </lineage>
</organism>
<comment type="caution">
    <text evidence="7">The sequence shown here is derived from an EMBL/GenBank/DDBJ whole genome shotgun (WGS) entry which is preliminary data.</text>
</comment>